<dbReference type="SUPFAM" id="SSF52540">
    <property type="entry name" value="P-loop containing nucleoside triphosphate hydrolases"/>
    <property type="match status" value="1"/>
</dbReference>
<dbReference type="Gene3D" id="3.40.50.300">
    <property type="entry name" value="P-loop containing nucleotide triphosphate hydrolases"/>
    <property type="match status" value="1"/>
</dbReference>
<dbReference type="InterPro" id="IPR027417">
    <property type="entry name" value="P-loop_NTPase"/>
</dbReference>
<evidence type="ECO:0000256" key="4">
    <source>
        <dbReference type="ARBA" id="ARBA00003889"/>
    </source>
</evidence>
<evidence type="ECO:0000256" key="8">
    <source>
        <dbReference type="ARBA" id="ARBA00012016"/>
    </source>
</evidence>
<evidence type="ECO:0000256" key="10">
    <source>
        <dbReference type="ARBA" id="ARBA00022573"/>
    </source>
</evidence>
<dbReference type="Pfam" id="PF02283">
    <property type="entry name" value="CobU"/>
    <property type="match status" value="1"/>
</dbReference>
<evidence type="ECO:0000256" key="13">
    <source>
        <dbReference type="ARBA" id="ARBA00022777"/>
    </source>
</evidence>
<keyword evidence="14" id="KW-0067">ATP-binding</keyword>
<comment type="catalytic activity">
    <reaction evidence="1">
        <text>adenosylcob(III)inamide + ATP = adenosylcob(III)inamide phosphate + ADP + H(+)</text>
        <dbReference type="Rhea" id="RHEA:15769"/>
        <dbReference type="ChEBI" id="CHEBI:2480"/>
        <dbReference type="ChEBI" id="CHEBI:15378"/>
        <dbReference type="ChEBI" id="CHEBI:30616"/>
        <dbReference type="ChEBI" id="CHEBI:58502"/>
        <dbReference type="ChEBI" id="CHEBI:456216"/>
        <dbReference type="EC" id="2.7.1.156"/>
    </reaction>
</comment>
<proteinExistence type="inferred from homology"/>
<dbReference type="PANTHER" id="PTHR34848">
    <property type="match status" value="1"/>
</dbReference>
<evidence type="ECO:0000256" key="6">
    <source>
        <dbReference type="ARBA" id="ARBA00005159"/>
    </source>
</evidence>
<evidence type="ECO:0000256" key="2">
    <source>
        <dbReference type="ARBA" id="ARBA00000711"/>
    </source>
</evidence>
<accession>A0ABT9J0T4</accession>
<comment type="function">
    <text evidence="4">Catalyzes ATP-dependent phosphorylation of adenosylcobinamide and addition of GMP to adenosylcobinamide phosphate.</text>
</comment>
<keyword evidence="11 18" id="KW-0808">Transferase</keyword>
<keyword evidence="10" id="KW-0169">Cobalamin biosynthesis</keyword>
<dbReference type="RefSeq" id="WP_305992523.1">
    <property type="nucleotide sequence ID" value="NZ_JAVAMP010000006.1"/>
</dbReference>
<reference evidence="18 19" key="1">
    <citation type="submission" date="2023-08" db="EMBL/GenBank/DDBJ databases">
        <authorList>
            <person name="Park J.-S."/>
        </authorList>
    </citation>
    <scope>NUCLEOTIDE SEQUENCE [LARGE SCALE GENOMIC DNA]</scope>
    <source>
        <strain evidence="18 19">2205SS18-9</strain>
    </source>
</reference>
<keyword evidence="12" id="KW-0547">Nucleotide-binding</keyword>
<comment type="caution">
    <text evidence="18">The sequence shown here is derived from an EMBL/GenBank/DDBJ whole genome shotgun (WGS) entry which is preliminary data.</text>
</comment>
<evidence type="ECO:0000256" key="12">
    <source>
        <dbReference type="ARBA" id="ARBA00022741"/>
    </source>
</evidence>
<organism evidence="18 19">
    <name type="scientific">Chengkuizengella axinellae</name>
    <dbReference type="NCBI Taxonomy" id="3064388"/>
    <lineage>
        <taxon>Bacteria</taxon>
        <taxon>Bacillati</taxon>
        <taxon>Bacillota</taxon>
        <taxon>Bacilli</taxon>
        <taxon>Bacillales</taxon>
        <taxon>Paenibacillaceae</taxon>
        <taxon>Chengkuizengella</taxon>
    </lineage>
</organism>
<keyword evidence="13 18" id="KW-0418">Kinase</keyword>
<keyword evidence="18" id="KW-0548">Nucleotidyltransferase</keyword>
<dbReference type="PANTHER" id="PTHR34848:SF1">
    <property type="entry name" value="BIFUNCTIONAL ADENOSYLCOBALAMIN BIOSYNTHESIS PROTEIN COBU"/>
    <property type="match status" value="1"/>
</dbReference>
<sequence>MKILVTGGARSGKSSFAEKYATTFAGRGIYIATSEVHDQEMRDRVDLHQLKRGQYAFSWQTIEEPYDVNECIDSIDEDFGTNVILIDCLTLWLSNWLLRVEYDQNTVMTSLEGENGEKESYSEVQKKVIAKIEQLVASLKRFDGTILLVTNEVGNGIVPEYPLGRIYRDLSGIMNQKIAEVCDQVFLVTAGIPVELKSKQFCFKEG</sequence>
<dbReference type="EC" id="2.7.1.156" evidence="8"/>
<evidence type="ECO:0000256" key="1">
    <source>
        <dbReference type="ARBA" id="ARBA00000312"/>
    </source>
</evidence>
<evidence type="ECO:0000256" key="3">
    <source>
        <dbReference type="ARBA" id="ARBA00001522"/>
    </source>
</evidence>
<comment type="pathway">
    <text evidence="6">Cofactor biosynthesis; adenosylcobalamin biosynthesis; adenosylcobalamin from cob(II)yrinate a,c-diamide: step 5/7.</text>
</comment>
<gene>
    <name evidence="18" type="primary">cobU</name>
    <name evidence="18" type="ORF">Q5Y73_13935</name>
</gene>
<evidence type="ECO:0000256" key="15">
    <source>
        <dbReference type="ARBA" id="ARBA00023134"/>
    </source>
</evidence>
<dbReference type="InterPro" id="IPR003203">
    <property type="entry name" value="CobU/CobP"/>
</dbReference>
<evidence type="ECO:0000313" key="19">
    <source>
        <dbReference type="Proteomes" id="UP001231941"/>
    </source>
</evidence>
<protein>
    <recommendedName>
        <fullName evidence="16">Adenosylcobinamide kinase</fullName>
        <ecNumber evidence="8">2.7.1.156</ecNumber>
        <ecNumber evidence="9">2.7.7.62</ecNumber>
    </recommendedName>
    <alternativeName>
        <fullName evidence="17">Adenosylcobinamide-phosphate guanylyltransferase</fullName>
    </alternativeName>
</protein>
<dbReference type="GO" id="GO:0008820">
    <property type="term" value="F:cobinamide phosphate guanylyltransferase activity"/>
    <property type="evidence" value="ECO:0007669"/>
    <property type="project" value="UniProtKB-EC"/>
</dbReference>
<dbReference type="CDD" id="cd00544">
    <property type="entry name" value="CobU"/>
    <property type="match status" value="1"/>
</dbReference>
<dbReference type="PIRSF" id="PIRSF006135">
    <property type="entry name" value="CobU"/>
    <property type="match status" value="1"/>
</dbReference>
<comment type="similarity">
    <text evidence="7">Belongs to the CobU/CobP family.</text>
</comment>
<keyword evidence="15" id="KW-0342">GTP-binding</keyword>
<evidence type="ECO:0000256" key="5">
    <source>
        <dbReference type="ARBA" id="ARBA00004692"/>
    </source>
</evidence>
<evidence type="ECO:0000256" key="11">
    <source>
        <dbReference type="ARBA" id="ARBA00022679"/>
    </source>
</evidence>
<keyword evidence="19" id="KW-1185">Reference proteome</keyword>
<evidence type="ECO:0000256" key="9">
    <source>
        <dbReference type="ARBA" id="ARBA00012523"/>
    </source>
</evidence>
<comment type="catalytic activity">
    <reaction evidence="2">
        <text>adenosylcob(III)inamide phosphate + GTP + H(+) = adenosylcob(III)inamide-GDP + diphosphate</text>
        <dbReference type="Rhea" id="RHEA:22712"/>
        <dbReference type="ChEBI" id="CHEBI:15378"/>
        <dbReference type="ChEBI" id="CHEBI:33019"/>
        <dbReference type="ChEBI" id="CHEBI:37565"/>
        <dbReference type="ChEBI" id="CHEBI:58502"/>
        <dbReference type="ChEBI" id="CHEBI:60487"/>
        <dbReference type="EC" id="2.7.7.62"/>
    </reaction>
</comment>
<dbReference type="EC" id="2.7.7.62" evidence="9"/>
<dbReference type="NCBIfam" id="NF004469">
    <property type="entry name" value="PRK05800.1"/>
    <property type="match status" value="1"/>
</dbReference>
<comment type="catalytic activity">
    <reaction evidence="3">
        <text>adenosylcob(III)inamide + GTP = adenosylcob(III)inamide phosphate + GDP + H(+)</text>
        <dbReference type="Rhea" id="RHEA:15765"/>
        <dbReference type="ChEBI" id="CHEBI:2480"/>
        <dbReference type="ChEBI" id="CHEBI:15378"/>
        <dbReference type="ChEBI" id="CHEBI:37565"/>
        <dbReference type="ChEBI" id="CHEBI:58189"/>
        <dbReference type="ChEBI" id="CHEBI:58502"/>
        <dbReference type="EC" id="2.7.1.156"/>
    </reaction>
</comment>
<comment type="pathway">
    <text evidence="5">Cofactor biosynthesis; adenosylcobalamin biosynthesis; adenosylcobalamin from cob(II)yrinate a,c-diamide: step 6/7.</text>
</comment>
<dbReference type="GO" id="GO:0043752">
    <property type="term" value="F:adenosylcobinamide kinase activity"/>
    <property type="evidence" value="ECO:0007669"/>
    <property type="project" value="UniProtKB-EC"/>
</dbReference>
<dbReference type="Proteomes" id="UP001231941">
    <property type="component" value="Unassembled WGS sequence"/>
</dbReference>
<evidence type="ECO:0000313" key="18">
    <source>
        <dbReference type="EMBL" id="MDP5275212.1"/>
    </source>
</evidence>
<evidence type="ECO:0000256" key="16">
    <source>
        <dbReference type="ARBA" id="ARBA00029570"/>
    </source>
</evidence>
<evidence type="ECO:0000256" key="17">
    <source>
        <dbReference type="ARBA" id="ARBA00030571"/>
    </source>
</evidence>
<name>A0ABT9J0T4_9BACL</name>
<evidence type="ECO:0000256" key="7">
    <source>
        <dbReference type="ARBA" id="ARBA00007490"/>
    </source>
</evidence>
<evidence type="ECO:0000256" key="14">
    <source>
        <dbReference type="ARBA" id="ARBA00022840"/>
    </source>
</evidence>
<dbReference type="EMBL" id="JAVAMP010000006">
    <property type="protein sequence ID" value="MDP5275212.1"/>
    <property type="molecule type" value="Genomic_DNA"/>
</dbReference>